<keyword evidence="5 12" id="KW-0132">Cell division</keyword>
<dbReference type="InterPro" id="IPR007838">
    <property type="entry name" value="Cell_div_ZapA-like"/>
</dbReference>
<evidence type="ECO:0000313" key="12">
    <source>
        <dbReference type="EMBL" id="MFC3681879.1"/>
    </source>
</evidence>
<accession>A0ABV7VWH5</accession>
<dbReference type="Gene3D" id="3.30.160.880">
    <property type="entry name" value="Cell division protein ZapA protomer, N-terminal domain"/>
    <property type="match status" value="1"/>
</dbReference>
<comment type="similarity">
    <text evidence="2">Belongs to the ZapA family. Type 1 subfamily.</text>
</comment>
<comment type="caution">
    <text evidence="12">The sequence shown here is derived from an EMBL/GenBank/DDBJ whole genome shotgun (WGS) entry which is preliminary data.</text>
</comment>
<dbReference type="Proteomes" id="UP001595722">
    <property type="component" value="Unassembled WGS sequence"/>
</dbReference>
<evidence type="ECO:0000256" key="1">
    <source>
        <dbReference type="ARBA" id="ARBA00004496"/>
    </source>
</evidence>
<dbReference type="SUPFAM" id="SSF102829">
    <property type="entry name" value="Cell division protein ZapA-like"/>
    <property type="match status" value="1"/>
</dbReference>
<name>A0ABV7VWH5_9GAMM</name>
<dbReference type="Gene3D" id="1.20.5.50">
    <property type="match status" value="1"/>
</dbReference>
<evidence type="ECO:0000313" key="13">
    <source>
        <dbReference type="Proteomes" id="UP001595722"/>
    </source>
</evidence>
<dbReference type="InterPro" id="IPR036192">
    <property type="entry name" value="Cell_div_ZapA-like_sf"/>
</dbReference>
<proteinExistence type="inferred from homology"/>
<keyword evidence="6" id="KW-0175">Coiled coil</keyword>
<comment type="subcellular location">
    <subcellularLocation>
        <location evidence="1">Cytoplasm</location>
    </subcellularLocation>
</comment>
<evidence type="ECO:0000256" key="4">
    <source>
        <dbReference type="ARBA" id="ARBA00022490"/>
    </source>
</evidence>
<dbReference type="InterPro" id="IPR042233">
    <property type="entry name" value="Cell_div_ZapA_N"/>
</dbReference>
<dbReference type="PANTHER" id="PTHR34981">
    <property type="entry name" value="CELL DIVISION PROTEIN ZAPA"/>
    <property type="match status" value="1"/>
</dbReference>
<keyword evidence="13" id="KW-1185">Reference proteome</keyword>
<evidence type="ECO:0000256" key="6">
    <source>
        <dbReference type="ARBA" id="ARBA00023054"/>
    </source>
</evidence>
<organism evidence="12 13">
    <name type="scientific">Bacterioplanoides pacificum</name>
    <dbReference type="NCBI Taxonomy" id="1171596"/>
    <lineage>
        <taxon>Bacteria</taxon>
        <taxon>Pseudomonadati</taxon>
        <taxon>Pseudomonadota</taxon>
        <taxon>Gammaproteobacteria</taxon>
        <taxon>Oceanospirillales</taxon>
        <taxon>Oceanospirillaceae</taxon>
        <taxon>Bacterioplanoides</taxon>
    </lineage>
</organism>
<sequence>MAKAKTLELTILDRDYRVNCPDGAEVELRNAARYLNEKMVEIKNASSTAGKVLGTDRIAVIAALNIAHQLLELQQDHQGRYERLDKIHQLIDDALDKESQLEL</sequence>
<dbReference type="Pfam" id="PF05164">
    <property type="entry name" value="ZapA"/>
    <property type="match status" value="1"/>
</dbReference>
<comment type="subunit">
    <text evidence="10">Homodimer. Interacts with FtsZ.</text>
</comment>
<dbReference type="RefSeq" id="WP_376868542.1">
    <property type="nucleotide sequence ID" value="NZ_JBHRYB010000025.1"/>
</dbReference>
<protein>
    <recommendedName>
        <fullName evidence="3">Cell division protein ZapA</fullName>
    </recommendedName>
    <alternativeName>
        <fullName evidence="11">Z ring-associated protein ZapA</fullName>
    </alternativeName>
</protein>
<evidence type="ECO:0000256" key="8">
    <source>
        <dbReference type="ARBA" id="ARBA00023306"/>
    </source>
</evidence>
<dbReference type="PANTHER" id="PTHR34981:SF1">
    <property type="entry name" value="CELL DIVISION PROTEIN ZAPA"/>
    <property type="match status" value="1"/>
</dbReference>
<dbReference type="GO" id="GO:0051301">
    <property type="term" value="P:cell division"/>
    <property type="evidence" value="ECO:0007669"/>
    <property type="project" value="UniProtKB-KW"/>
</dbReference>
<dbReference type="EMBL" id="JBHRYB010000025">
    <property type="protein sequence ID" value="MFC3681879.1"/>
    <property type="molecule type" value="Genomic_DNA"/>
</dbReference>
<evidence type="ECO:0000256" key="7">
    <source>
        <dbReference type="ARBA" id="ARBA00023210"/>
    </source>
</evidence>
<evidence type="ECO:0000256" key="2">
    <source>
        <dbReference type="ARBA" id="ARBA00010074"/>
    </source>
</evidence>
<keyword evidence="8" id="KW-0131">Cell cycle</keyword>
<keyword evidence="7" id="KW-0717">Septation</keyword>
<gene>
    <name evidence="12" type="ORF">ACFOMG_17385</name>
</gene>
<reference evidence="13" key="1">
    <citation type="journal article" date="2019" name="Int. J. Syst. Evol. Microbiol.">
        <title>The Global Catalogue of Microorganisms (GCM) 10K type strain sequencing project: providing services to taxonomists for standard genome sequencing and annotation.</title>
        <authorList>
            <consortium name="The Broad Institute Genomics Platform"/>
            <consortium name="The Broad Institute Genome Sequencing Center for Infectious Disease"/>
            <person name="Wu L."/>
            <person name="Ma J."/>
        </authorList>
    </citation>
    <scope>NUCLEOTIDE SEQUENCE [LARGE SCALE GENOMIC DNA]</scope>
    <source>
        <strain evidence="13">KCTC 42424</strain>
    </source>
</reference>
<evidence type="ECO:0000256" key="11">
    <source>
        <dbReference type="ARBA" id="ARBA00033158"/>
    </source>
</evidence>
<evidence type="ECO:0000256" key="5">
    <source>
        <dbReference type="ARBA" id="ARBA00022618"/>
    </source>
</evidence>
<comment type="function">
    <text evidence="9">Activator of cell division through the inhibition of FtsZ GTPase activity, therefore promoting FtsZ assembly into bundles of protofilaments necessary for the formation of the division Z ring. It is recruited early at mid-cell but it is not essential for cell division.</text>
</comment>
<evidence type="ECO:0000256" key="9">
    <source>
        <dbReference type="ARBA" id="ARBA00024910"/>
    </source>
</evidence>
<evidence type="ECO:0000256" key="10">
    <source>
        <dbReference type="ARBA" id="ARBA00026068"/>
    </source>
</evidence>
<evidence type="ECO:0000256" key="3">
    <source>
        <dbReference type="ARBA" id="ARBA00015195"/>
    </source>
</evidence>
<keyword evidence="4" id="KW-0963">Cytoplasm</keyword>